<feature type="domain" description="Ig-like" evidence="11">
    <location>
        <begin position="711"/>
        <end position="792"/>
    </location>
</feature>
<keyword evidence="9" id="KW-1133">Transmembrane helix</keyword>
<evidence type="ECO:0000259" key="10">
    <source>
        <dbReference type="PROSITE" id="PS50104"/>
    </source>
</evidence>
<evidence type="ECO:0000256" key="5">
    <source>
        <dbReference type="ARBA" id="ARBA00023027"/>
    </source>
</evidence>
<evidence type="ECO:0000259" key="11">
    <source>
        <dbReference type="PROSITE" id="PS50835"/>
    </source>
</evidence>
<dbReference type="PANTHER" id="PTHR11890:SF26">
    <property type="entry name" value="INTERLEUKIN-1 RECEPTOR TYPE 1"/>
    <property type="match status" value="1"/>
</dbReference>
<dbReference type="GO" id="GO:0016787">
    <property type="term" value="F:hydrolase activity"/>
    <property type="evidence" value="ECO:0007669"/>
    <property type="project" value="UniProtKB-KW"/>
</dbReference>
<dbReference type="Pfam" id="PF00047">
    <property type="entry name" value="ig"/>
    <property type="match status" value="1"/>
</dbReference>
<feature type="transmembrane region" description="Helical" evidence="9">
    <location>
        <begin position="375"/>
        <end position="396"/>
    </location>
</feature>
<keyword evidence="7" id="KW-0325">Glycoprotein</keyword>
<dbReference type="PROSITE" id="PS50835">
    <property type="entry name" value="IG_LIKE"/>
    <property type="match status" value="5"/>
</dbReference>
<dbReference type="Gene3D" id="3.40.50.10140">
    <property type="entry name" value="Toll/interleukin-1 receptor homology (TIR) domain"/>
    <property type="match status" value="2"/>
</dbReference>
<keyword evidence="5" id="KW-0520">NAD</keyword>
<name>A0AAD7WSH3_9TELE</name>
<evidence type="ECO:0000256" key="7">
    <source>
        <dbReference type="ARBA" id="ARBA00023180"/>
    </source>
</evidence>
<dbReference type="GO" id="GO:0004908">
    <property type="term" value="F:interleukin-1 receptor activity"/>
    <property type="evidence" value="ECO:0007669"/>
    <property type="project" value="InterPro"/>
</dbReference>
<dbReference type="SMART" id="SM00409">
    <property type="entry name" value="IG"/>
    <property type="match status" value="6"/>
</dbReference>
<keyword evidence="3" id="KW-0677">Repeat</keyword>
<feature type="transmembrane region" description="Helical" evidence="9">
    <location>
        <begin position="918"/>
        <end position="941"/>
    </location>
</feature>
<dbReference type="InterPro" id="IPR035897">
    <property type="entry name" value="Toll_tir_struct_dom_sf"/>
</dbReference>
<feature type="domain" description="Ig-like" evidence="11">
    <location>
        <begin position="74"/>
        <end position="134"/>
    </location>
</feature>
<keyword evidence="6" id="KW-1015">Disulfide bond</keyword>
<dbReference type="Gene3D" id="2.60.40.10">
    <property type="entry name" value="Immunoglobulins"/>
    <property type="match status" value="6"/>
</dbReference>
<dbReference type="EMBL" id="JAINUG010000039">
    <property type="protein sequence ID" value="KAJ8407383.1"/>
    <property type="molecule type" value="Genomic_DNA"/>
</dbReference>
<dbReference type="SUPFAM" id="SSF48726">
    <property type="entry name" value="Immunoglobulin"/>
    <property type="match status" value="6"/>
</dbReference>
<feature type="domain" description="TIR" evidence="10">
    <location>
        <begin position="420"/>
        <end position="594"/>
    </location>
</feature>
<dbReference type="PANTHER" id="PTHR11890">
    <property type="entry name" value="INTERLEUKIN-1 RECEPTOR FAMILY MEMBER"/>
    <property type="match status" value="1"/>
</dbReference>
<evidence type="ECO:0000256" key="1">
    <source>
        <dbReference type="ARBA" id="ARBA00009752"/>
    </source>
</evidence>
<dbReference type="InterPro" id="IPR000157">
    <property type="entry name" value="TIR_dom"/>
</dbReference>
<dbReference type="SMART" id="SM00255">
    <property type="entry name" value="TIR"/>
    <property type="match status" value="2"/>
</dbReference>
<keyword evidence="2" id="KW-0732">Signal</keyword>
<dbReference type="InterPro" id="IPR003599">
    <property type="entry name" value="Ig_sub"/>
</dbReference>
<evidence type="ECO:0000256" key="6">
    <source>
        <dbReference type="ARBA" id="ARBA00023157"/>
    </source>
</evidence>
<dbReference type="Pfam" id="PF01582">
    <property type="entry name" value="TIR"/>
    <property type="match status" value="2"/>
</dbReference>
<evidence type="ECO:0000256" key="4">
    <source>
        <dbReference type="ARBA" id="ARBA00022801"/>
    </source>
</evidence>
<keyword evidence="8" id="KW-0393">Immunoglobulin domain</keyword>
<evidence type="ECO:0000313" key="13">
    <source>
        <dbReference type="Proteomes" id="UP001221898"/>
    </source>
</evidence>
<evidence type="ECO:0000256" key="2">
    <source>
        <dbReference type="ARBA" id="ARBA00022729"/>
    </source>
</evidence>
<keyword evidence="13" id="KW-1185">Reference proteome</keyword>
<feature type="domain" description="Ig-like" evidence="11">
    <location>
        <begin position="178"/>
        <end position="249"/>
    </location>
</feature>
<feature type="domain" description="Ig-like" evidence="11">
    <location>
        <begin position="260"/>
        <end position="365"/>
    </location>
</feature>
<reference evidence="12" key="1">
    <citation type="journal article" date="2023" name="Science">
        <title>Genome structures resolve the early diversification of teleost fishes.</title>
        <authorList>
            <person name="Parey E."/>
            <person name="Louis A."/>
            <person name="Montfort J."/>
            <person name="Bouchez O."/>
            <person name="Roques C."/>
            <person name="Iampietro C."/>
            <person name="Lluch J."/>
            <person name="Castinel A."/>
            <person name="Donnadieu C."/>
            <person name="Desvignes T."/>
            <person name="Floi Bucao C."/>
            <person name="Jouanno E."/>
            <person name="Wen M."/>
            <person name="Mejri S."/>
            <person name="Dirks R."/>
            <person name="Jansen H."/>
            <person name="Henkel C."/>
            <person name="Chen W.J."/>
            <person name="Zahm M."/>
            <person name="Cabau C."/>
            <person name="Klopp C."/>
            <person name="Thompson A.W."/>
            <person name="Robinson-Rechavi M."/>
            <person name="Braasch I."/>
            <person name="Lecointre G."/>
            <person name="Bobe J."/>
            <person name="Postlethwait J.H."/>
            <person name="Berthelot C."/>
            <person name="Roest Crollius H."/>
            <person name="Guiguen Y."/>
        </authorList>
    </citation>
    <scope>NUCLEOTIDE SEQUENCE</scope>
    <source>
        <strain evidence="12">NC1722</strain>
    </source>
</reference>
<dbReference type="InterPro" id="IPR004074">
    <property type="entry name" value="IL-1_rcpt_I/II-typ"/>
</dbReference>
<gene>
    <name evidence="12" type="ORF">AAFF_G00279570</name>
</gene>
<feature type="domain" description="Ig-like" evidence="11">
    <location>
        <begin position="634"/>
        <end position="706"/>
    </location>
</feature>
<dbReference type="InterPro" id="IPR013783">
    <property type="entry name" value="Ig-like_fold"/>
</dbReference>
<dbReference type="AlphaFoldDB" id="A0AAD7WSH3"/>
<keyword evidence="9" id="KW-0812">Transmembrane</keyword>
<evidence type="ECO:0000313" key="12">
    <source>
        <dbReference type="EMBL" id="KAJ8407383.1"/>
    </source>
</evidence>
<protein>
    <submittedName>
        <fullName evidence="12">Uncharacterized protein</fullName>
    </submittedName>
</protein>
<dbReference type="InterPro" id="IPR036179">
    <property type="entry name" value="Ig-like_dom_sf"/>
</dbReference>
<feature type="transmembrane region" description="Helical" evidence="9">
    <location>
        <begin position="36"/>
        <end position="55"/>
    </location>
</feature>
<dbReference type="InterPro" id="IPR007110">
    <property type="entry name" value="Ig-like_dom"/>
</dbReference>
<sequence>MTSSVIVTITVATHSATTSRSKLSDGNVSCTAMGQISLILLLSVVFLSGVTVVIGERCKDNNGQLLKTFSAVHGGVALLNCSIPYNHSAVPYNVSWYDQKTGNELRGEAGRIRIEGTLLWFLRTTLEDTGRYQCVLRTPDQCFKQVLVLHVMNETVREHCPLPYVDLQMLPVIANGKVVCNLKPYIDQADGYSIQWYKGCNLLREGWKYKFSGAKLWIVNVSPDDTGFYTCRLNFSLFNTSGYAAMTLNLKVKEEFNLRPVIEEPRNKTIRTDPGSSFCNTCRVFLRKQGRHTVDVYWWRQVGEEVEPISTDTSERVHQSDLREDNDTIEVFLSITEVKDEDFNRTYTCIVSSDKGQFRGSFTLQPSDPDLRAPLCLVFAGLALFLVAGAVAYRLLKIDIALWCRSSFPYVYPRPEADGKEYDAYVVYPRLCEPGPCGGAEAFALQTLPQVLEGLCGYRLFIFGRDSLPGEAVVDSIQENIGKSSRLLLMYTASTFSERGVAGGGAWSVAGDEAGANGYLLLAQQTGVHCTLVEESLQVILVELEEVLDYSSFPESLRHLKRRQGVARWWGRGGKGAGPLCPSSRFWKQPTSAPLTATLDMAGEFFVLLAGFILTHCVHGDGQHGAMDIYHTVEGQFFQLQCGLPPKHQGSNAALSWSRGADQNLGGTSSRVKILQDSLLFLPVALSDRGQYNCTSSSNDVQCQVSRGACPRYSADKSLQKGTNGYLLCDMGEILALDQRAEISWLKDCNPINFHEETIRIPNAIDSDAGNYTCLMKFTFEGKNFSTSRTILLRVEDDPVLLEATVIHPRNETVKVKPGDKAELDCTVFMGENEDMASETIVYWTINRTLVGRSKHHHMLQETKKIYKRDRGIYALSRLVISEVLPEFFHIPFHCVVTSPLCKDRGVVRLVPADDRDLHVYLLFCLAIPVVVVVFMLYCRFKVDVVLAYRRLRPLVSSKRGVDGKLYDAYVSTLHSEALCSSQLQDFCLQVLPEVLECHHGYKLFICGRDDLPGEAAHDVIADAVKKSRRLIIVVSGWSRSDPGPKGAGRLDQELDQDRDWEENRASYEQQIGLYDALIKGGLGVILVETAKDTDYSTFPESVRYLRRKQGALRWRPIAGDPAAHPNCGFWKCLRYRMPAEAPPQGPALRVSGC</sequence>
<proteinExistence type="inferred from homology"/>
<evidence type="ECO:0000256" key="8">
    <source>
        <dbReference type="ARBA" id="ARBA00023319"/>
    </source>
</evidence>
<dbReference type="InterPro" id="IPR013151">
    <property type="entry name" value="Immunoglobulin_dom"/>
</dbReference>
<evidence type="ECO:0000256" key="9">
    <source>
        <dbReference type="SAM" id="Phobius"/>
    </source>
</evidence>
<dbReference type="Proteomes" id="UP001221898">
    <property type="component" value="Unassembled WGS sequence"/>
</dbReference>
<dbReference type="FunFam" id="2.60.40.10:FF:000188">
    <property type="entry name" value="Interleukin-1 receptor accessory protein-like 1"/>
    <property type="match status" value="1"/>
</dbReference>
<dbReference type="SUPFAM" id="SSF52200">
    <property type="entry name" value="Toll/Interleukin receptor TIR domain"/>
    <property type="match status" value="2"/>
</dbReference>
<keyword evidence="9" id="KW-0472">Membrane</keyword>
<keyword evidence="4" id="KW-0378">Hydrolase</keyword>
<evidence type="ECO:0000256" key="3">
    <source>
        <dbReference type="ARBA" id="ARBA00022737"/>
    </source>
</evidence>
<dbReference type="PRINTS" id="PR01537">
    <property type="entry name" value="INTRLKN1R1F"/>
</dbReference>
<accession>A0AAD7WSH3</accession>
<dbReference type="PROSITE" id="PS50104">
    <property type="entry name" value="TIR"/>
    <property type="match status" value="2"/>
</dbReference>
<organism evidence="12 13">
    <name type="scientific">Aldrovandia affinis</name>
    <dbReference type="NCBI Taxonomy" id="143900"/>
    <lineage>
        <taxon>Eukaryota</taxon>
        <taxon>Metazoa</taxon>
        <taxon>Chordata</taxon>
        <taxon>Craniata</taxon>
        <taxon>Vertebrata</taxon>
        <taxon>Euteleostomi</taxon>
        <taxon>Actinopterygii</taxon>
        <taxon>Neopterygii</taxon>
        <taxon>Teleostei</taxon>
        <taxon>Notacanthiformes</taxon>
        <taxon>Halosauridae</taxon>
        <taxon>Aldrovandia</taxon>
    </lineage>
</organism>
<feature type="domain" description="TIR" evidence="10">
    <location>
        <begin position="965"/>
        <end position="1138"/>
    </location>
</feature>
<comment type="similarity">
    <text evidence="1">Belongs to the interleukin-1 receptor family.</text>
</comment>
<dbReference type="PRINTS" id="PR01536">
    <property type="entry name" value="INTRLKN1R12F"/>
</dbReference>
<comment type="caution">
    <text evidence="12">The sequence shown here is derived from an EMBL/GenBank/DDBJ whole genome shotgun (WGS) entry which is preliminary data.</text>
</comment>
<dbReference type="InterPro" id="IPR015621">
    <property type="entry name" value="IL-1_rcpt_fam"/>
</dbReference>